<dbReference type="OrthoDB" id="1095452at2"/>
<evidence type="ECO:0000313" key="3">
    <source>
        <dbReference type="EMBL" id="SHI15004.1"/>
    </source>
</evidence>
<accession>A0A1M5YT39</accession>
<proteinExistence type="predicted"/>
<dbReference type="EMBL" id="QOVN01000003">
    <property type="protein sequence ID" value="RXG29476.1"/>
    <property type="molecule type" value="Genomic_DNA"/>
</dbReference>
<reference evidence="2 5" key="3">
    <citation type="submission" date="2018-07" db="EMBL/GenBank/DDBJ databases">
        <title>Leeuwenhoekiella genomics.</title>
        <authorList>
            <person name="Tahon G."/>
            <person name="Willems A."/>
        </authorList>
    </citation>
    <scope>NUCLEOTIDE SEQUENCE [LARGE SCALE GENOMIC DNA]</scope>
    <source>
        <strain evidence="2 5">LMG 24856</strain>
    </source>
</reference>
<dbReference type="GO" id="GO:0055085">
    <property type="term" value="P:transmembrane transport"/>
    <property type="evidence" value="ECO:0007669"/>
    <property type="project" value="InterPro"/>
</dbReference>
<dbReference type="STRING" id="573501.SAMN04487999_2301"/>
<protein>
    <submittedName>
        <fullName evidence="3">TonB protein C-terminal</fullName>
    </submittedName>
    <submittedName>
        <fullName evidence="2">TonB-like protein</fullName>
    </submittedName>
</protein>
<dbReference type="SUPFAM" id="SSF74653">
    <property type="entry name" value="TolA/TonB C-terminal domain"/>
    <property type="match status" value="1"/>
</dbReference>
<evidence type="ECO:0000313" key="2">
    <source>
        <dbReference type="EMBL" id="RXG29476.1"/>
    </source>
</evidence>
<dbReference type="InterPro" id="IPR037682">
    <property type="entry name" value="TonB_C"/>
</dbReference>
<dbReference type="AlphaFoldDB" id="A0A1M5YT39"/>
<dbReference type="Gene3D" id="3.30.1150.10">
    <property type="match status" value="1"/>
</dbReference>
<dbReference type="Proteomes" id="UP000184240">
    <property type="component" value="Unassembled WGS sequence"/>
</dbReference>
<dbReference type="Pfam" id="PF03544">
    <property type="entry name" value="TonB_C"/>
    <property type="match status" value="1"/>
</dbReference>
<dbReference type="Proteomes" id="UP000290037">
    <property type="component" value="Unassembled WGS sequence"/>
</dbReference>
<feature type="domain" description="TonB C-terminal" evidence="1">
    <location>
        <begin position="148"/>
        <end position="208"/>
    </location>
</feature>
<name>A0A1M5YT39_9FLAO</name>
<dbReference type="EMBL" id="FQXT01000004">
    <property type="protein sequence ID" value="SHI15004.1"/>
    <property type="molecule type" value="Genomic_DNA"/>
</dbReference>
<organism evidence="3 4">
    <name type="scientific">Leeuwenhoekiella palythoae</name>
    <dbReference type="NCBI Taxonomy" id="573501"/>
    <lineage>
        <taxon>Bacteria</taxon>
        <taxon>Pseudomonadati</taxon>
        <taxon>Bacteroidota</taxon>
        <taxon>Flavobacteriia</taxon>
        <taxon>Flavobacteriales</taxon>
        <taxon>Flavobacteriaceae</taxon>
        <taxon>Leeuwenhoekiella</taxon>
    </lineage>
</organism>
<gene>
    <name evidence="2" type="ORF">DSM01_1576</name>
    <name evidence="3" type="ORF">SAMN04487999_2301</name>
</gene>
<reference evidence="4" key="2">
    <citation type="submission" date="2016-11" db="EMBL/GenBank/DDBJ databases">
        <authorList>
            <person name="Varghese N."/>
            <person name="Submissions S."/>
        </authorList>
    </citation>
    <scope>NUCLEOTIDE SEQUENCE [LARGE SCALE GENOMIC DNA]</scope>
    <source>
        <strain evidence="4">DSM 19859</strain>
    </source>
</reference>
<keyword evidence="5" id="KW-1185">Reference proteome</keyword>
<evidence type="ECO:0000313" key="5">
    <source>
        <dbReference type="Proteomes" id="UP000290037"/>
    </source>
</evidence>
<dbReference type="PROSITE" id="PS51257">
    <property type="entry name" value="PROKAR_LIPOPROTEIN"/>
    <property type="match status" value="1"/>
</dbReference>
<evidence type="ECO:0000259" key="1">
    <source>
        <dbReference type="Pfam" id="PF03544"/>
    </source>
</evidence>
<evidence type="ECO:0000313" key="4">
    <source>
        <dbReference type="Proteomes" id="UP000184240"/>
    </source>
</evidence>
<dbReference type="RefSeq" id="WP_072983192.1">
    <property type="nucleotide sequence ID" value="NZ_FQXT01000004.1"/>
</dbReference>
<reference evidence="3" key="1">
    <citation type="submission" date="2016-11" db="EMBL/GenBank/DDBJ databases">
        <authorList>
            <person name="Jaros S."/>
            <person name="Januszkiewicz K."/>
            <person name="Wedrychowicz H."/>
        </authorList>
    </citation>
    <scope>NUCLEOTIDE SEQUENCE [LARGE SCALE GENOMIC DNA]</scope>
    <source>
        <strain evidence="3">DSM 19859</strain>
    </source>
</reference>
<sequence>MKKIVYLSIGIAVFALTSCSSEKENRDVAQLSFKDRVANLDAALEAKAELNETEREQIASLNQMVLNKSQKPFITTAPPNKSFNFDDLGADRVEFNAITQPPYYSSCEDANMEVQRVCVEEAIATYVSSHFNAEVYKASKVRGRYEMTASFLIDTEGKIQDVKIRNDYDKALSAEAKRVIKDLPQMQPGKHKGKPMAALFTLPIVYDLKP</sequence>